<reference evidence="4" key="1">
    <citation type="submission" date="2016-10" db="EMBL/GenBank/DDBJ databases">
        <authorList>
            <person name="Varghese N."/>
            <person name="Submissions S."/>
        </authorList>
    </citation>
    <scope>NUCLEOTIDE SEQUENCE [LARGE SCALE GENOMIC DNA]</scope>
    <source>
        <strain evidence="4">LMG 25555</strain>
    </source>
</reference>
<dbReference type="InterPro" id="IPR003018">
    <property type="entry name" value="GAF"/>
</dbReference>
<dbReference type="Proteomes" id="UP000183613">
    <property type="component" value="Unassembled WGS sequence"/>
</dbReference>
<feature type="domain" description="HD-GYP" evidence="3">
    <location>
        <begin position="756"/>
        <end position="964"/>
    </location>
</feature>
<accession>A0A0J6JED4</accession>
<dbReference type="PANTHER" id="PTHR43155">
    <property type="entry name" value="CYCLIC DI-GMP PHOSPHODIESTERASE PA4108-RELATED"/>
    <property type="match status" value="1"/>
</dbReference>
<dbReference type="Pfam" id="PF13487">
    <property type="entry name" value="HD_5"/>
    <property type="match status" value="1"/>
</dbReference>
<dbReference type="PANTHER" id="PTHR43155:SF2">
    <property type="entry name" value="CYCLIC DI-GMP PHOSPHODIESTERASE PA4108"/>
    <property type="match status" value="1"/>
</dbReference>
<keyword evidence="5" id="KW-1185">Reference proteome</keyword>
<dbReference type="SUPFAM" id="SSF109604">
    <property type="entry name" value="HD-domain/PDEase-like"/>
    <property type="match status" value="2"/>
</dbReference>
<dbReference type="Pfam" id="PF00672">
    <property type="entry name" value="HAMP"/>
    <property type="match status" value="1"/>
</dbReference>
<keyword evidence="1" id="KW-1133">Transmembrane helix</keyword>
<sequence length="985" mass="110269">MRNTAHSHSHPFPLHVHISAMFTFLLLLLGIVLGVFNYQQTTLIILSSSQKLFSPIEHDVQQDLLNTYQPIRHALNLLALNPAAITDQVELRTGLLQPFLQTLEDNHTLAALYLGDDAGNFFLVRPLRNEADRLRLKAPPQASYEVWTINRSAHPGAAESKKQYLDASMAVLEQRAITNEVYDPRIRSWFIPEHTSTDQLTTPPYLFFTTREVGTTLSKRSTAKTVIGADVTLSELSSTLARHQVTPGTQIVLFGDDGRAIAYPDSSKLLNAQDPKQLPKVSELSPALSTLMSQGGDAQQRLDDGQRQWIVTRFRVNDSGSNGLQLAMMIPEDELLADAYHLRWLGALVTLVALLLCLPLGWVTSRLLVRPLQALVQEADAIRRFDFNYPLRQHSPVLEIDQLAGSMGRMKETLASFFEITSSLSAHTRFEPLLQSVLFETLKIAQAQAGLIYLTKNESTLLELKGLIINDQPQDLTALPQSEVDPGDSQTPPWLRELCEGKDSVACTLDFEQAGGLQPVMRELGSQNIHLIGIRLHNRHGETVGILALVLNDSGSSADKDHLRAERVAFIQAVSGTAAVAIESQRLQARQKQLLDALIELMAGAIDAKSPYTANHCQRVPILTLMLAKAAAASQKPPFEQYSPSDEQWEALRIAAWLHDCGKVTTPEYVVDKATKLETLYDRIHEIRTRFEVLKRDTWINYWQACAMGGDDQQLTLIRDACLSALDDDFAFVARCNLGGEAMEEANLERLNTISRRTWNRTLDDRLGVSWEENNRQSTRELQALPVTEQLLADKPEHLFARAESDVIAPDNPWGFKLDVPHYKFNRGELHNLSIRRGTLTNEERYIINNHIVQTILMLNSLPLPGYLSNIAEIAGGHHEKMDGSGYPKRLKREEMSLEARMMAIADIFEALTASDRPYKRSKTLSEALSIMAAMCNDAHIDPQLFALFMHEQVFMQYARQFLDPQQIDSVDIDALMRKAGLTGG</sequence>
<name>A0A0J6JED4_PSEDM</name>
<dbReference type="GO" id="GO:0008081">
    <property type="term" value="F:phosphoric diester hydrolase activity"/>
    <property type="evidence" value="ECO:0007669"/>
    <property type="project" value="UniProtKB-ARBA"/>
</dbReference>
<protein>
    <submittedName>
        <fullName evidence="4">HD-GYP domain, c-di-GMP phosphodiesterase class II (Or its inactivated variant)</fullName>
    </submittedName>
</protein>
<dbReference type="GO" id="GO:0016020">
    <property type="term" value="C:membrane"/>
    <property type="evidence" value="ECO:0007669"/>
    <property type="project" value="InterPro"/>
</dbReference>
<gene>
    <name evidence="4" type="ORF">SAMN04489800_2192</name>
</gene>
<dbReference type="PROSITE" id="PS51832">
    <property type="entry name" value="HD_GYP"/>
    <property type="match status" value="1"/>
</dbReference>
<dbReference type="CDD" id="cd06225">
    <property type="entry name" value="HAMP"/>
    <property type="match status" value="1"/>
</dbReference>
<dbReference type="Gene3D" id="3.30.450.40">
    <property type="match status" value="1"/>
</dbReference>
<evidence type="ECO:0000313" key="5">
    <source>
        <dbReference type="Proteomes" id="UP000183613"/>
    </source>
</evidence>
<feature type="domain" description="HAMP" evidence="2">
    <location>
        <begin position="366"/>
        <end position="419"/>
    </location>
</feature>
<dbReference type="CDD" id="cd00077">
    <property type="entry name" value="HDc"/>
    <property type="match status" value="2"/>
</dbReference>
<dbReference type="EMBL" id="FNUD01000002">
    <property type="protein sequence ID" value="SEE79133.1"/>
    <property type="molecule type" value="Genomic_DNA"/>
</dbReference>
<dbReference type="SMART" id="SM00065">
    <property type="entry name" value="GAF"/>
    <property type="match status" value="1"/>
</dbReference>
<dbReference type="PROSITE" id="PS50885">
    <property type="entry name" value="HAMP"/>
    <property type="match status" value="1"/>
</dbReference>
<dbReference type="SMART" id="SM00471">
    <property type="entry name" value="HDc"/>
    <property type="match status" value="1"/>
</dbReference>
<dbReference type="GO" id="GO:0007165">
    <property type="term" value="P:signal transduction"/>
    <property type="evidence" value="ECO:0007669"/>
    <property type="project" value="InterPro"/>
</dbReference>
<evidence type="ECO:0000259" key="3">
    <source>
        <dbReference type="PROSITE" id="PS51832"/>
    </source>
</evidence>
<dbReference type="RefSeq" id="WP_048359510.1">
    <property type="nucleotide sequence ID" value="NZ_FNUD01000002.1"/>
</dbReference>
<keyword evidence="1" id="KW-0472">Membrane</keyword>
<dbReference type="Gene3D" id="6.10.340.10">
    <property type="match status" value="1"/>
</dbReference>
<dbReference type="Gene3D" id="1.10.3210.10">
    <property type="entry name" value="Hypothetical protein af1432"/>
    <property type="match status" value="2"/>
</dbReference>
<dbReference type="AlphaFoldDB" id="A0A0J6JED4"/>
<dbReference type="InterPro" id="IPR037522">
    <property type="entry name" value="HD_GYP_dom"/>
</dbReference>
<feature type="transmembrane region" description="Helical" evidence="1">
    <location>
        <begin position="12"/>
        <end position="36"/>
    </location>
</feature>
<organism evidence="4 5">
    <name type="scientific">Pseudomonas deceptionensis</name>
    <dbReference type="NCBI Taxonomy" id="882211"/>
    <lineage>
        <taxon>Bacteria</taxon>
        <taxon>Pseudomonadati</taxon>
        <taxon>Pseudomonadota</taxon>
        <taxon>Gammaproteobacteria</taxon>
        <taxon>Pseudomonadales</taxon>
        <taxon>Pseudomonadaceae</taxon>
        <taxon>Pseudomonas</taxon>
    </lineage>
</organism>
<evidence type="ECO:0000313" key="4">
    <source>
        <dbReference type="EMBL" id="SEE79133.1"/>
    </source>
</evidence>
<dbReference type="CDD" id="cd18774">
    <property type="entry name" value="PDC2_HK_sensor"/>
    <property type="match status" value="1"/>
</dbReference>
<dbReference type="Gene3D" id="3.30.450.20">
    <property type="entry name" value="PAS domain"/>
    <property type="match status" value="1"/>
</dbReference>
<evidence type="ECO:0000259" key="2">
    <source>
        <dbReference type="PROSITE" id="PS50885"/>
    </source>
</evidence>
<proteinExistence type="predicted"/>
<dbReference type="SUPFAM" id="SSF55781">
    <property type="entry name" value="GAF domain-like"/>
    <property type="match status" value="1"/>
</dbReference>
<dbReference type="SMART" id="SM00304">
    <property type="entry name" value="HAMP"/>
    <property type="match status" value="1"/>
</dbReference>
<keyword evidence="1" id="KW-0812">Transmembrane</keyword>
<dbReference type="InterPro" id="IPR003660">
    <property type="entry name" value="HAMP_dom"/>
</dbReference>
<dbReference type="InterPro" id="IPR029016">
    <property type="entry name" value="GAF-like_dom_sf"/>
</dbReference>
<dbReference type="PATRIC" id="fig|882211.3.peg.867"/>
<dbReference type="InterPro" id="IPR003607">
    <property type="entry name" value="HD/PDEase_dom"/>
</dbReference>
<evidence type="ECO:0000256" key="1">
    <source>
        <dbReference type="SAM" id="Phobius"/>
    </source>
</evidence>
<feature type="transmembrane region" description="Helical" evidence="1">
    <location>
        <begin position="344"/>
        <end position="363"/>
    </location>
</feature>
<comment type="caution">
    <text evidence="4">The sequence shown here is derived from an EMBL/GenBank/DDBJ whole genome shotgun (WGS) entry which is preliminary data.</text>
</comment>
<dbReference type="OrthoDB" id="9764808at2"/>